<feature type="region of interest" description="Disordered" evidence="4">
    <location>
        <begin position="494"/>
        <end position="600"/>
    </location>
</feature>
<name>A0ABR4BE91_9LECA</name>
<evidence type="ECO:0000259" key="5">
    <source>
        <dbReference type="PROSITE" id="PS50102"/>
    </source>
</evidence>
<feature type="compositionally biased region" description="Polar residues" evidence="4">
    <location>
        <begin position="496"/>
        <end position="541"/>
    </location>
</feature>
<dbReference type="SUPFAM" id="SSF54928">
    <property type="entry name" value="RNA-binding domain, RBD"/>
    <property type="match status" value="2"/>
</dbReference>
<evidence type="ECO:0000256" key="3">
    <source>
        <dbReference type="PROSITE-ProRule" id="PRU00176"/>
    </source>
</evidence>
<dbReference type="InterPro" id="IPR012677">
    <property type="entry name" value="Nucleotide-bd_a/b_plait_sf"/>
</dbReference>
<organism evidence="6 7">
    <name type="scientific">Lepraria finkii</name>
    <dbReference type="NCBI Taxonomy" id="1340010"/>
    <lineage>
        <taxon>Eukaryota</taxon>
        <taxon>Fungi</taxon>
        <taxon>Dikarya</taxon>
        <taxon>Ascomycota</taxon>
        <taxon>Pezizomycotina</taxon>
        <taxon>Lecanoromycetes</taxon>
        <taxon>OSLEUM clade</taxon>
        <taxon>Lecanoromycetidae</taxon>
        <taxon>Lecanorales</taxon>
        <taxon>Lecanorineae</taxon>
        <taxon>Stereocaulaceae</taxon>
        <taxon>Lepraria</taxon>
    </lineage>
</organism>
<evidence type="ECO:0000256" key="2">
    <source>
        <dbReference type="ARBA" id="ARBA00022884"/>
    </source>
</evidence>
<dbReference type="Gene3D" id="3.30.70.330">
    <property type="match status" value="2"/>
</dbReference>
<reference evidence="6 7" key="1">
    <citation type="submission" date="2024-09" db="EMBL/GenBank/DDBJ databases">
        <title>Rethinking Asexuality: The Enigmatic Case of Functional Sexual Genes in Lepraria (Stereocaulaceae).</title>
        <authorList>
            <person name="Doellman M."/>
            <person name="Sun Y."/>
            <person name="Barcenas-Pena A."/>
            <person name="Lumbsch H.T."/>
            <person name="Grewe F."/>
        </authorList>
    </citation>
    <scope>NUCLEOTIDE SEQUENCE [LARGE SCALE GENOMIC DNA]</scope>
    <source>
        <strain evidence="6 7">Grewe 0041</strain>
    </source>
</reference>
<feature type="compositionally biased region" description="Polar residues" evidence="4">
    <location>
        <begin position="167"/>
        <end position="177"/>
    </location>
</feature>
<dbReference type="InterPro" id="IPR035979">
    <property type="entry name" value="RBD_domain_sf"/>
</dbReference>
<sequence length="612" mass="66626">MSSNMYGNMQAALSGQTLIPSQVYQEVSASNMHNTGMDNLADSFGNISLCNAALMGQGKAGNAAMQMNDPSMNALMRQQSSGPMLYQLPEGTFMVSGSKTAQSNYHQYPNAYNIAVTQPAQYQQAAYHGMPHDGMPTGPHTPRNHPWTSAQSMHQIPELVAPRRRSWSSNEEASPQTPLDGYQPAVVVFGHSPTTWSTTPSPIQAQFPQQIAKDADGVPMYADFWAWTQKDPAIPPPVPAVHSGPDGGRGTLDKILDNRNGTTNVYIRGLQPNTTDEMLGGYGVRFGPNVSQKAIIELSNNTCKGYGFIMYHNYNDAENCIRAFFFLGYEAKFAKESHNQRLKALGDKNNTNLYVSNLPRMMVEKGLETLIQEAFPEDVYPDHQPTSTKILKDSNGISRGVGFCSTPETCQQIIDAFNNKTLGEGKMATTLQIRYADTEEQKKLKTYTAEKRLFKTNEYNDVVYGPGSPWRRLYSPVSNSNSSYSPIQIRAPGSNVPWSTQSQASSISPPYPQTYPQSAPSYGQASSGLLQGSVTNPTVDVSQAPARHTTRINIESPSVTAAAKKAAEEAVDVDSPDGASSSTSDEDTLVCKSKSSKSCGEDVVLCPTKSKL</sequence>
<proteinExistence type="predicted"/>
<accession>A0ABR4BE91</accession>
<dbReference type="EMBL" id="JBHFEH010000009">
    <property type="protein sequence ID" value="KAL2056172.1"/>
    <property type="molecule type" value="Genomic_DNA"/>
</dbReference>
<dbReference type="Pfam" id="PF00076">
    <property type="entry name" value="RRM_1"/>
    <property type="match status" value="1"/>
</dbReference>
<feature type="region of interest" description="Disordered" evidence="4">
    <location>
        <begin position="161"/>
        <end position="182"/>
    </location>
</feature>
<protein>
    <recommendedName>
        <fullName evidence="5">RRM domain-containing protein</fullName>
    </recommendedName>
</protein>
<evidence type="ECO:0000256" key="4">
    <source>
        <dbReference type="SAM" id="MobiDB-lite"/>
    </source>
</evidence>
<comment type="caution">
    <text evidence="6">The sequence shown here is derived from an EMBL/GenBank/DDBJ whole genome shotgun (WGS) entry which is preliminary data.</text>
</comment>
<keyword evidence="2 3" id="KW-0694">RNA-binding</keyword>
<gene>
    <name evidence="6" type="ORF">ABVK25_003815</name>
</gene>
<dbReference type="PROSITE" id="PS50102">
    <property type="entry name" value="RRM"/>
    <property type="match status" value="1"/>
</dbReference>
<evidence type="ECO:0000256" key="1">
    <source>
        <dbReference type="ARBA" id="ARBA00022737"/>
    </source>
</evidence>
<evidence type="ECO:0000313" key="7">
    <source>
        <dbReference type="Proteomes" id="UP001590951"/>
    </source>
</evidence>
<feature type="domain" description="RRM" evidence="5">
    <location>
        <begin position="263"/>
        <end position="360"/>
    </location>
</feature>
<keyword evidence="7" id="KW-1185">Reference proteome</keyword>
<evidence type="ECO:0000313" key="6">
    <source>
        <dbReference type="EMBL" id="KAL2056172.1"/>
    </source>
</evidence>
<dbReference type="Proteomes" id="UP001590951">
    <property type="component" value="Unassembled WGS sequence"/>
</dbReference>
<dbReference type="InterPro" id="IPR000504">
    <property type="entry name" value="RRM_dom"/>
</dbReference>
<dbReference type="PANTHER" id="PTHR24012">
    <property type="entry name" value="RNA BINDING PROTEIN"/>
    <property type="match status" value="1"/>
</dbReference>
<dbReference type="SMART" id="SM00360">
    <property type="entry name" value="RRM"/>
    <property type="match status" value="2"/>
</dbReference>
<keyword evidence="1" id="KW-0677">Repeat</keyword>